<sequence>GKLIIKTKESQRHFIKLLSDDYLESPLTKILYDSLAKDELKTH</sequence>
<feature type="non-terminal residue" evidence="1">
    <location>
        <position position="1"/>
    </location>
</feature>
<comment type="caution">
    <text evidence="1">The sequence shown here is derived from an EMBL/GenBank/DDBJ whole genome shotgun (WGS) entry which is preliminary data.</text>
</comment>
<protein>
    <submittedName>
        <fullName evidence="1">DUF4868 domain-containing protein</fullName>
    </submittedName>
</protein>
<organism evidence="1">
    <name type="scientific">Salmonella newport</name>
    <dbReference type="NCBI Taxonomy" id="108619"/>
    <lineage>
        <taxon>Bacteria</taxon>
        <taxon>Pseudomonadati</taxon>
        <taxon>Pseudomonadota</taxon>
        <taxon>Gammaproteobacteria</taxon>
        <taxon>Enterobacterales</taxon>
        <taxon>Enterobacteriaceae</taxon>
        <taxon>Salmonella</taxon>
    </lineage>
</organism>
<evidence type="ECO:0000313" key="1">
    <source>
        <dbReference type="EMBL" id="HAE8957814.1"/>
    </source>
</evidence>
<accession>A0A738JW95</accession>
<proteinExistence type="predicted"/>
<gene>
    <name evidence="1" type="ORF">G4Y20_001985</name>
</gene>
<dbReference type="AlphaFoldDB" id="A0A738JW95"/>
<dbReference type="EMBL" id="DAATOP010000021">
    <property type="protein sequence ID" value="HAE8957814.1"/>
    <property type="molecule type" value="Genomic_DNA"/>
</dbReference>
<reference evidence="1" key="2">
    <citation type="submission" date="2018-07" db="EMBL/GenBank/DDBJ databases">
        <authorList>
            <consortium name="NCBI Pathogen Detection Project"/>
        </authorList>
    </citation>
    <scope>NUCLEOTIDE SEQUENCE</scope>
    <source>
        <strain evidence="1">11-4340</strain>
    </source>
</reference>
<reference evidence="1" key="1">
    <citation type="journal article" date="2018" name="Genome Biol.">
        <title>SKESA: strategic k-mer extension for scrupulous assemblies.</title>
        <authorList>
            <person name="Souvorov A."/>
            <person name="Agarwala R."/>
            <person name="Lipman D.J."/>
        </authorList>
    </citation>
    <scope>NUCLEOTIDE SEQUENCE</scope>
    <source>
        <strain evidence="1">11-4340</strain>
    </source>
</reference>
<name>A0A738JW95_SALNE</name>